<evidence type="ECO:0000256" key="6">
    <source>
        <dbReference type="ARBA" id="ARBA00022824"/>
    </source>
</evidence>
<organism evidence="14 15">
    <name type="scientific">Vreelandella gomseomensis</name>
    <dbReference type="NCBI Taxonomy" id="370766"/>
    <lineage>
        <taxon>Bacteria</taxon>
        <taxon>Pseudomonadati</taxon>
        <taxon>Pseudomonadota</taxon>
        <taxon>Gammaproteobacteria</taxon>
        <taxon>Oceanospirillales</taxon>
        <taxon>Halomonadaceae</taxon>
        <taxon>Vreelandella</taxon>
    </lineage>
</organism>
<name>A0ABU1GG92_9GAMM</name>
<feature type="transmembrane region" description="Helical" evidence="13">
    <location>
        <begin position="6"/>
        <end position="25"/>
    </location>
</feature>
<dbReference type="InterPro" id="IPR040162">
    <property type="entry name" value="MGST1-like"/>
</dbReference>
<dbReference type="InterPro" id="IPR023352">
    <property type="entry name" value="MAPEG-like_dom_sf"/>
</dbReference>
<evidence type="ECO:0000256" key="4">
    <source>
        <dbReference type="ARBA" id="ARBA00022679"/>
    </source>
</evidence>
<comment type="function">
    <text evidence="1">Conjugation of reduced glutathione to a wide number of exogenous and endogenous hydrophobic electrophiles.</text>
</comment>
<dbReference type="Pfam" id="PF01124">
    <property type="entry name" value="MAPEG"/>
    <property type="match status" value="1"/>
</dbReference>
<evidence type="ECO:0000256" key="8">
    <source>
        <dbReference type="ARBA" id="ARBA00022990"/>
    </source>
</evidence>
<evidence type="ECO:0000313" key="15">
    <source>
        <dbReference type="Proteomes" id="UP001269267"/>
    </source>
</evidence>
<comment type="catalytic activity">
    <reaction evidence="12">
        <text>RX + glutathione = an S-substituted glutathione + a halide anion + H(+)</text>
        <dbReference type="Rhea" id="RHEA:16437"/>
        <dbReference type="ChEBI" id="CHEBI:15378"/>
        <dbReference type="ChEBI" id="CHEBI:16042"/>
        <dbReference type="ChEBI" id="CHEBI:17792"/>
        <dbReference type="ChEBI" id="CHEBI:57925"/>
        <dbReference type="ChEBI" id="CHEBI:90779"/>
        <dbReference type="EC" id="2.5.1.18"/>
    </reaction>
    <physiologicalReaction direction="left-to-right" evidence="12">
        <dbReference type="Rhea" id="RHEA:16438"/>
    </physiologicalReaction>
</comment>
<keyword evidence="5 13" id="KW-0812">Transmembrane</keyword>
<dbReference type="Proteomes" id="UP001269267">
    <property type="component" value="Unassembled WGS sequence"/>
</dbReference>
<dbReference type="Gene3D" id="1.20.120.550">
    <property type="entry name" value="Membrane associated eicosanoid/glutathione metabolism-like domain"/>
    <property type="match status" value="1"/>
</dbReference>
<comment type="caution">
    <text evidence="14">The sequence shown here is derived from an EMBL/GenBank/DDBJ whole genome shotgun (WGS) entry which is preliminary data.</text>
</comment>
<dbReference type="SUPFAM" id="SSF161084">
    <property type="entry name" value="MAPEG domain-like"/>
    <property type="match status" value="1"/>
</dbReference>
<protein>
    <recommendedName>
        <fullName evidence="11">Microsomal glutathione S-transferase 1</fullName>
        <ecNumber evidence="3">2.5.1.18</ecNumber>
    </recommendedName>
</protein>
<evidence type="ECO:0000256" key="3">
    <source>
        <dbReference type="ARBA" id="ARBA00012452"/>
    </source>
</evidence>
<evidence type="ECO:0000256" key="1">
    <source>
        <dbReference type="ARBA" id="ARBA00003701"/>
    </source>
</evidence>
<keyword evidence="8" id="KW-0007">Acetylation</keyword>
<comment type="subunit">
    <text evidence="10">Homotrimer; The trimer binds only one molecule of glutathione.</text>
</comment>
<dbReference type="PANTHER" id="PTHR10689:SF6">
    <property type="entry name" value="MICROSOMAL GLUTATHIONE S-TRANSFERASE 1"/>
    <property type="match status" value="1"/>
</dbReference>
<evidence type="ECO:0000256" key="7">
    <source>
        <dbReference type="ARBA" id="ARBA00022989"/>
    </source>
</evidence>
<reference evidence="14 15" key="1">
    <citation type="submission" date="2023-04" db="EMBL/GenBank/DDBJ databases">
        <title>A long-awaited taxogenomic arrangement of the family Halomonadaceae.</title>
        <authorList>
            <person name="De La Haba R."/>
            <person name="Chuvochina M."/>
            <person name="Wittouck S."/>
            <person name="Arahal D.R."/>
            <person name="Sanchez-Porro C."/>
            <person name="Hugenholtz P."/>
            <person name="Ventosa A."/>
        </authorList>
    </citation>
    <scope>NUCLEOTIDE SEQUENCE [LARGE SCALE GENOMIC DNA]</scope>
    <source>
        <strain evidence="14 15">DSM 18042</strain>
    </source>
</reference>
<comment type="subcellular location">
    <subcellularLocation>
        <location evidence="2">Endoplasmic reticulum membrane</location>
        <topology evidence="2">Multi-pass membrane protein</topology>
    </subcellularLocation>
</comment>
<keyword evidence="15" id="KW-1185">Reference proteome</keyword>
<gene>
    <name evidence="14" type="ORF">QC815_16420</name>
</gene>
<dbReference type="EMBL" id="JARWAI010000015">
    <property type="protein sequence ID" value="MDR5876496.1"/>
    <property type="molecule type" value="Genomic_DNA"/>
</dbReference>
<keyword evidence="6" id="KW-0256">Endoplasmic reticulum</keyword>
<dbReference type="InterPro" id="IPR001129">
    <property type="entry name" value="Membr-assoc_MAPEG"/>
</dbReference>
<keyword evidence="9 13" id="KW-0472">Membrane</keyword>
<sequence>MDDAVYWYAMAAVLLFFKMLAIAAYQGYHRIGKMTFKAPEDAAFVGKQAAQEELPQVKRAAWAWSNDVENIPIFLGLGVAYVWVGAAPGLAAWLFMIFTAARYMHTICYLAALQPWRTVGYAIGVLCMLAMCVLILAGLSP</sequence>
<evidence type="ECO:0000256" key="5">
    <source>
        <dbReference type="ARBA" id="ARBA00022692"/>
    </source>
</evidence>
<dbReference type="PANTHER" id="PTHR10689">
    <property type="entry name" value="MICROSOMAL GLUTATHIONE S-TRANSFERASE 1"/>
    <property type="match status" value="1"/>
</dbReference>
<evidence type="ECO:0000256" key="11">
    <source>
        <dbReference type="ARBA" id="ARBA00039397"/>
    </source>
</evidence>
<evidence type="ECO:0000313" key="14">
    <source>
        <dbReference type="EMBL" id="MDR5876496.1"/>
    </source>
</evidence>
<dbReference type="RefSeq" id="WP_230446273.1">
    <property type="nucleotide sequence ID" value="NZ_JARWAI010000015.1"/>
</dbReference>
<evidence type="ECO:0000256" key="12">
    <source>
        <dbReference type="ARBA" id="ARBA00049385"/>
    </source>
</evidence>
<accession>A0ABU1GG92</accession>
<evidence type="ECO:0000256" key="13">
    <source>
        <dbReference type="SAM" id="Phobius"/>
    </source>
</evidence>
<keyword evidence="7 13" id="KW-1133">Transmembrane helix</keyword>
<feature type="transmembrane region" description="Helical" evidence="13">
    <location>
        <begin position="119"/>
        <end position="139"/>
    </location>
</feature>
<evidence type="ECO:0000256" key="10">
    <source>
        <dbReference type="ARBA" id="ARBA00038540"/>
    </source>
</evidence>
<dbReference type="EC" id="2.5.1.18" evidence="3"/>
<evidence type="ECO:0000256" key="9">
    <source>
        <dbReference type="ARBA" id="ARBA00023136"/>
    </source>
</evidence>
<proteinExistence type="predicted"/>
<keyword evidence="4" id="KW-0808">Transferase</keyword>
<evidence type="ECO:0000256" key="2">
    <source>
        <dbReference type="ARBA" id="ARBA00004477"/>
    </source>
</evidence>